<dbReference type="Proteomes" id="UP000036908">
    <property type="component" value="Unassembled WGS sequence"/>
</dbReference>
<dbReference type="PANTHER" id="PTHR42852">
    <property type="entry name" value="THIOL:DISULFIDE INTERCHANGE PROTEIN DSBE"/>
    <property type="match status" value="1"/>
</dbReference>
<comment type="caution">
    <text evidence="6">The sequence shown here is derived from an EMBL/GenBank/DDBJ whole genome shotgun (WGS) entry which is preliminary data.</text>
</comment>
<evidence type="ECO:0000256" key="2">
    <source>
        <dbReference type="ARBA" id="ARBA00022748"/>
    </source>
</evidence>
<feature type="domain" description="Thioredoxin" evidence="5">
    <location>
        <begin position="350"/>
        <end position="500"/>
    </location>
</feature>
<dbReference type="GO" id="GO:0030313">
    <property type="term" value="C:cell envelope"/>
    <property type="evidence" value="ECO:0007669"/>
    <property type="project" value="UniProtKB-SubCell"/>
</dbReference>
<proteinExistence type="predicted"/>
<evidence type="ECO:0000259" key="5">
    <source>
        <dbReference type="PROSITE" id="PS51352"/>
    </source>
</evidence>
<dbReference type="InterPro" id="IPR036249">
    <property type="entry name" value="Thioredoxin-like_sf"/>
</dbReference>
<keyword evidence="4" id="KW-0676">Redox-active center</keyword>
<dbReference type="Gene3D" id="3.40.30.10">
    <property type="entry name" value="Glutaredoxin"/>
    <property type="match status" value="1"/>
</dbReference>
<dbReference type="EMBL" id="JSVA01000004">
    <property type="protein sequence ID" value="KOF04072.1"/>
    <property type="molecule type" value="Genomic_DNA"/>
</dbReference>
<reference evidence="7" key="1">
    <citation type="submission" date="2014-11" db="EMBL/GenBank/DDBJ databases">
        <title>Genome sequencing of Roseivirga sp. D-25.</title>
        <authorList>
            <person name="Selvaratnam C."/>
            <person name="Thevarajoo S."/>
            <person name="Goh K.M."/>
            <person name="Eee R."/>
            <person name="Chan K.-G."/>
            <person name="Chong C.S."/>
        </authorList>
    </citation>
    <scope>NUCLEOTIDE SEQUENCE [LARGE SCALE GENOMIC DNA]</scope>
    <source>
        <strain evidence="7">D-25</strain>
    </source>
</reference>
<name>A0A0L8APH6_9BACT</name>
<dbReference type="CDD" id="cd02966">
    <property type="entry name" value="TlpA_like_family"/>
    <property type="match status" value="1"/>
</dbReference>
<dbReference type="InterPro" id="IPR050553">
    <property type="entry name" value="Thioredoxin_ResA/DsbE_sf"/>
</dbReference>
<organism evidence="6 7">
    <name type="scientific">Roseivirga seohaensis subsp. aquiponti</name>
    <dbReference type="NCBI Taxonomy" id="1566026"/>
    <lineage>
        <taxon>Bacteria</taxon>
        <taxon>Pseudomonadati</taxon>
        <taxon>Bacteroidota</taxon>
        <taxon>Cytophagia</taxon>
        <taxon>Cytophagales</taxon>
        <taxon>Roseivirgaceae</taxon>
        <taxon>Roseivirga</taxon>
    </lineage>
</organism>
<protein>
    <recommendedName>
        <fullName evidence="5">Thioredoxin domain-containing protein</fullName>
    </recommendedName>
</protein>
<dbReference type="SUPFAM" id="SSF52833">
    <property type="entry name" value="Thioredoxin-like"/>
    <property type="match status" value="1"/>
</dbReference>
<keyword evidence="7" id="KW-1185">Reference proteome</keyword>
<dbReference type="GO" id="GO:0016491">
    <property type="term" value="F:oxidoreductase activity"/>
    <property type="evidence" value="ECO:0007669"/>
    <property type="project" value="InterPro"/>
</dbReference>
<evidence type="ECO:0000256" key="1">
    <source>
        <dbReference type="ARBA" id="ARBA00004196"/>
    </source>
</evidence>
<dbReference type="InterPro" id="IPR013740">
    <property type="entry name" value="Redoxin"/>
</dbReference>
<dbReference type="PANTHER" id="PTHR42852:SF6">
    <property type="entry name" value="THIOL:DISULFIDE INTERCHANGE PROTEIN DSBE"/>
    <property type="match status" value="1"/>
</dbReference>
<gene>
    <name evidence="6" type="ORF">OB69_03535</name>
</gene>
<dbReference type="InterPro" id="IPR013766">
    <property type="entry name" value="Thioredoxin_domain"/>
</dbReference>
<dbReference type="OrthoDB" id="6399635at2"/>
<accession>A0A0L8APH6</accession>
<dbReference type="PROSITE" id="PS51257">
    <property type="entry name" value="PROKAR_LIPOPROTEIN"/>
    <property type="match status" value="1"/>
</dbReference>
<evidence type="ECO:0000256" key="4">
    <source>
        <dbReference type="ARBA" id="ARBA00023284"/>
    </source>
</evidence>
<evidence type="ECO:0000313" key="6">
    <source>
        <dbReference type="EMBL" id="KOF04072.1"/>
    </source>
</evidence>
<dbReference type="AlphaFoldDB" id="A0A0L8APH6"/>
<dbReference type="GO" id="GO:0017004">
    <property type="term" value="P:cytochrome complex assembly"/>
    <property type="evidence" value="ECO:0007669"/>
    <property type="project" value="UniProtKB-KW"/>
</dbReference>
<dbReference type="PATRIC" id="fig|1566026.4.peg.2478"/>
<keyword evidence="3" id="KW-1015">Disulfide bond</keyword>
<dbReference type="RefSeq" id="WP_053222304.1">
    <property type="nucleotide sequence ID" value="NZ_JSVA01000004.1"/>
</dbReference>
<evidence type="ECO:0000313" key="7">
    <source>
        <dbReference type="Proteomes" id="UP000036908"/>
    </source>
</evidence>
<dbReference type="PROSITE" id="PS51352">
    <property type="entry name" value="THIOREDOXIN_2"/>
    <property type="match status" value="1"/>
</dbReference>
<dbReference type="Pfam" id="PF08534">
    <property type="entry name" value="Redoxin"/>
    <property type="match status" value="1"/>
</dbReference>
<evidence type="ECO:0000256" key="3">
    <source>
        <dbReference type="ARBA" id="ARBA00023157"/>
    </source>
</evidence>
<comment type="subcellular location">
    <subcellularLocation>
        <location evidence="1">Cell envelope</location>
    </subcellularLocation>
</comment>
<sequence>MKGIRKLSLAFIICLSFGCKQKAVIEEVIIPEKNEVTFFVDNYSDSPIRIRFFRSIADSLEADYYAYQGKDTLYIPIYQPEVVLISHKSIYSDTLYVAKGDSIRVLLPQSGEAFQLSGGKKSISTSSSKQAYLDSLYRFYTISNNKFKPIEINSDFEKINLGFPLTLNKDLLKTNPDAFNLLVEGLLDKLSEQRIEQEGTSGLSDLNELKLDLEKRMAFYRLMSLLRWTKSQEIRSKAFSSDLFTSEFIINSRFGMGYFQNFIIQVVLEGKTDRSRSMEYINYKEAYDKLPNHMPEGELLKLGRETSLFKMVEYKEPYVEISDYLNEYMMTYQDSTFLEEFTEQFLLGYEKQINEKVGLNLLKADGSVIRFQDILIQHKGKVIYIDYWASWCAPCIEAMPYAEALRKEYANEDIVFVYLSSDNDQSAWKKAAEKYGLSNYENSFLSLNHSNSEFIKALQIQSIPRYLIYDANGRLVEKNAPGPKDPSIKEMLEKYIEAQD</sequence>
<keyword evidence="2" id="KW-0201">Cytochrome c-type biogenesis</keyword>